<keyword evidence="2 4" id="KW-0238">DNA-binding</keyword>
<feature type="DNA-binding region" description="H-T-H motif" evidence="4">
    <location>
        <begin position="39"/>
        <end position="58"/>
    </location>
</feature>
<proteinExistence type="predicted"/>
<dbReference type="RefSeq" id="WP_339586953.1">
    <property type="nucleotide sequence ID" value="NZ_JBBHJZ010000002.1"/>
</dbReference>
<dbReference type="InterPro" id="IPR001647">
    <property type="entry name" value="HTH_TetR"/>
</dbReference>
<dbReference type="InterPro" id="IPR009057">
    <property type="entry name" value="Homeodomain-like_sf"/>
</dbReference>
<gene>
    <name evidence="6" type="ORF">WG901_10160</name>
</gene>
<evidence type="ECO:0000259" key="5">
    <source>
        <dbReference type="PROSITE" id="PS50977"/>
    </source>
</evidence>
<dbReference type="Proteomes" id="UP001361239">
    <property type="component" value="Unassembled WGS sequence"/>
</dbReference>
<accession>A0ABU8RVA4</accession>
<dbReference type="InterPro" id="IPR023772">
    <property type="entry name" value="DNA-bd_HTH_TetR-type_CS"/>
</dbReference>
<evidence type="ECO:0000256" key="3">
    <source>
        <dbReference type="ARBA" id="ARBA00023163"/>
    </source>
</evidence>
<keyword evidence="3" id="KW-0804">Transcription</keyword>
<feature type="domain" description="HTH tetR-type" evidence="5">
    <location>
        <begin position="16"/>
        <end position="76"/>
    </location>
</feature>
<comment type="caution">
    <text evidence="6">The sequence shown here is derived from an EMBL/GenBank/DDBJ whole genome shotgun (WGS) entry which is preliminary data.</text>
</comment>
<keyword evidence="7" id="KW-1185">Reference proteome</keyword>
<dbReference type="EMBL" id="JBBHJZ010000002">
    <property type="protein sequence ID" value="MEJ5976997.1"/>
    <property type="molecule type" value="Genomic_DNA"/>
</dbReference>
<dbReference type="Gene3D" id="1.10.10.60">
    <property type="entry name" value="Homeodomain-like"/>
    <property type="match status" value="1"/>
</dbReference>
<keyword evidence="1" id="KW-0805">Transcription regulation</keyword>
<dbReference type="PROSITE" id="PS50977">
    <property type="entry name" value="HTH_TETR_2"/>
    <property type="match status" value="1"/>
</dbReference>
<dbReference type="PANTHER" id="PTHR47506">
    <property type="entry name" value="TRANSCRIPTIONAL REGULATORY PROTEIN"/>
    <property type="match status" value="1"/>
</dbReference>
<evidence type="ECO:0000313" key="7">
    <source>
        <dbReference type="Proteomes" id="UP001361239"/>
    </source>
</evidence>
<dbReference type="PROSITE" id="PS01081">
    <property type="entry name" value="HTH_TETR_1"/>
    <property type="match status" value="1"/>
</dbReference>
<dbReference type="SUPFAM" id="SSF48498">
    <property type="entry name" value="Tetracyclin repressor-like, C-terminal domain"/>
    <property type="match status" value="1"/>
</dbReference>
<evidence type="ECO:0000256" key="1">
    <source>
        <dbReference type="ARBA" id="ARBA00023015"/>
    </source>
</evidence>
<sequence length="198" mass="20963">MIDTEKAKKPRGRPRAFDLETALAKAEALFHARGYDGVSVATLSEELGINPPSFYAAFDSKAGLFARVLERYAASALPLDTILRPDRDPAEALRDLVETAARIYAQTPSARGCLVLETVHPGADEVPTTAAEPYRAATHALVHDFVATTLPARAESTADLVDVLLSGLSARAREGWDGERLVATARASAAAIPAVLAG</sequence>
<evidence type="ECO:0000256" key="4">
    <source>
        <dbReference type="PROSITE-ProRule" id="PRU00335"/>
    </source>
</evidence>
<evidence type="ECO:0000313" key="6">
    <source>
        <dbReference type="EMBL" id="MEJ5976997.1"/>
    </source>
</evidence>
<dbReference type="Gene3D" id="1.10.357.10">
    <property type="entry name" value="Tetracycline Repressor, domain 2"/>
    <property type="match status" value="1"/>
</dbReference>
<protein>
    <submittedName>
        <fullName evidence="6">TetR/AcrR family transcriptional regulator</fullName>
    </submittedName>
</protein>
<dbReference type="InterPro" id="IPR036271">
    <property type="entry name" value="Tet_transcr_reg_TetR-rel_C_sf"/>
</dbReference>
<dbReference type="Pfam" id="PF00440">
    <property type="entry name" value="TetR_N"/>
    <property type="match status" value="1"/>
</dbReference>
<organism evidence="6 7">
    <name type="scientific">Novosphingobium anseongense</name>
    <dbReference type="NCBI Taxonomy" id="3133436"/>
    <lineage>
        <taxon>Bacteria</taxon>
        <taxon>Pseudomonadati</taxon>
        <taxon>Pseudomonadota</taxon>
        <taxon>Alphaproteobacteria</taxon>
        <taxon>Sphingomonadales</taxon>
        <taxon>Sphingomonadaceae</taxon>
        <taxon>Novosphingobium</taxon>
    </lineage>
</organism>
<dbReference type="PANTHER" id="PTHR47506:SF1">
    <property type="entry name" value="HTH-TYPE TRANSCRIPTIONAL REGULATOR YJDC"/>
    <property type="match status" value="1"/>
</dbReference>
<reference evidence="6 7" key="1">
    <citation type="submission" date="2024-03" db="EMBL/GenBank/DDBJ databases">
        <authorList>
            <person name="Jo J.-H."/>
        </authorList>
    </citation>
    <scope>NUCLEOTIDE SEQUENCE [LARGE SCALE GENOMIC DNA]</scope>
    <source>
        <strain evidence="6 7">PS1R-30</strain>
    </source>
</reference>
<evidence type="ECO:0000256" key="2">
    <source>
        <dbReference type="ARBA" id="ARBA00023125"/>
    </source>
</evidence>
<dbReference type="SUPFAM" id="SSF46689">
    <property type="entry name" value="Homeodomain-like"/>
    <property type="match status" value="1"/>
</dbReference>
<name>A0ABU8RVA4_9SPHN</name>